<sequence>IGALMASADESLMISMYSIVGSDLRRLHEASWLLISYNLGYSIALPICGKLAQIYGRKNPLLISYALFTIGNLWVGIAGSLWHAVAGRLVTGLGGAGLIGLVSVIITDVAHPRQVALFRSYVTVITTIGRSAGPPLGAMLSDIMGWRWSFLSQCPVSVCCAVFISLTLPTNLTPNTEAPEQERKEGLEAVRQIDFSGIFAFILAVSTFILLIDLGGDRLPWTHPLTISLGIACVSSTAAFLIIEKFWAANPLTPLSLLRLKAGGGFCIIQVLVFLGRFATLTNLVPFFIYTQGASNTMAALCMVPSSVGAAVGGLASGITFTRFPRYKLPTLLLTAISIAAYAAIILRWTRTTSSTAGNDEDSASQLSRHPLELSYILVVGAAFGWTLSAQFVGLSRATPRRLAAEGITAYYLAQQVGSIVGTNVAAKVVRGEFRSRLRAALREGNEDVTDRSRKVVEGIIKDSRFYQKLPASERRIVRAEYLAAFRLVPGESRNLSWSMPRLLYSRKLLTVFQCCQFVRMSRLWEFSSSCLRRMGMSDAAKDGTDAGQRLHQERQRNHKL</sequence>
<dbReference type="Gene3D" id="1.20.1250.20">
    <property type="entry name" value="MFS general substrate transporter like domains"/>
    <property type="match status" value="2"/>
</dbReference>
<keyword evidence="2 6" id="KW-0812">Transmembrane</keyword>
<dbReference type="PANTHER" id="PTHR23501">
    <property type="entry name" value="MAJOR FACILITATOR SUPERFAMILY"/>
    <property type="match status" value="1"/>
</dbReference>
<keyword evidence="9" id="KW-1185">Reference proteome</keyword>
<evidence type="ECO:0000313" key="8">
    <source>
        <dbReference type="EMBL" id="KAH7018655.1"/>
    </source>
</evidence>
<evidence type="ECO:0000256" key="1">
    <source>
        <dbReference type="ARBA" id="ARBA00004141"/>
    </source>
</evidence>
<feature type="region of interest" description="Disordered" evidence="5">
    <location>
        <begin position="542"/>
        <end position="561"/>
    </location>
</feature>
<feature type="transmembrane region" description="Helical" evidence="6">
    <location>
        <begin position="61"/>
        <end position="83"/>
    </location>
</feature>
<comment type="caution">
    <text evidence="8">The sequence shown here is derived from an EMBL/GenBank/DDBJ whole genome shotgun (WGS) entry which is preliminary data.</text>
</comment>
<evidence type="ECO:0000256" key="2">
    <source>
        <dbReference type="ARBA" id="ARBA00022692"/>
    </source>
</evidence>
<dbReference type="InterPro" id="IPR020846">
    <property type="entry name" value="MFS_dom"/>
</dbReference>
<proteinExistence type="predicted"/>
<keyword evidence="4 6" id="KW-0472">Membrane</keyword>
<dbReference type="SUPFAM" id="SSF103473">
    <property type="entry name" value="MFS general substrate transporter"/>
    <property type="match status" value="1"/>
</dbReference>
<dbReference type="InterPro" id="IPR036259">
    <property type="entry name" value="MFS_trans_sf"/>
</dbReference>
<dbReference type="Pfam" id="PF07690">
    <property type="entry name" value="MFS_1"/>
    <property type="match status" value="1"/>
</dbReference>
<feature type="transmembrane region" description="Helical" evidence="6">
    <location>
        <begin position="297"/>
        <end position="319"/>
    </location>
</feature>
<feature type="transmembrane region" description="Helical" evidence="6">
    <location>
        <begin position="264"/>
        <end position="291"/>
    </location>
</feature>
<feature type="transmembrane region" description="Helical" evidence="6">
    <location>
        <begin position="89"/>
        <end position="110"/>
    </location>
</feature>
<feature type="transmembrane region" description="Helical" evidence="6">
    <location>
        <begin position="30"/>
        <end position="49"/>
    </location>
</feature>
<feature type="transmembrane region" description="Helical" evidence="6">
    <location>
        <begin position="224"/>
        <end position="243"/>
    </location>
</feature>
<reference evidence="8 9" key="1">
    <citation type="journal article" date="2021" name="Nat. Commun.">
        <title>Genetic determinants of endophytism in the Arabidopsis root mycobiome.</title>
        <authorList>
            <person name="Mesny F."/>
            <person name="Miyauchi S."/>
            <person name="Thiergart T."/>
            <person name="Pickel B."/>
            <person name="Atanasova L."/>
            <person name="Karlsson M."/>
            <person name="Huettel B."/>
            <person name="Barry K.W."/>
            <person name="Haridas S."/>
            <person name="Chen C."/>
            <person name="Bauer D."/>
            <person name="Andreopoulos W."/>
            <person name="Pangilinan J."/>
            <person name="LaButti K."/>
            <person name="Riley R."/>
            <person name="Lipzen A."/>
            <person name="Clum A."/>
            <person name="Drula E."/>
            <person name="Henrissat B."/>
            <person name="Kohler A."/>
            <person name="Grigoriev I.V."/>
            <person name="Martin F.M."/>
            <person name="Hacquard S."/>
        </authorList>
    </citation>
    <scope>NUCLEOTIDE SEQUENCE [LARGE SCALE GENOMIC DNA]</scope>
    <source>
        <strain evidence="8 9">MPI-SDFR-AT-0080</strain>
    </source>
</reference>
<dbReference type="PROSITE" id="PS50850">
    <property type="entry name" value="MFS"/>
    <property type="match status" value="1"/>
</dbReference>
<dbReference type="PANTHER" id="PTHR23501:SF33">
    <property type="entry name" value="MAJOR FACILITATOR SUPERFAMILY (MFS) PROFILE DOMAIN-CONTAINING PROTEIN"/>
    <property type="match status" value="1"/>
</dbReference>
<comment type="subcellular location">
    <subcellularLocation>
        <location evidence="1">Membrane</location>
        <topology evidence="1">Multi-pass membrane protein</topology>
    </subcellularLocation>
</comment>
<dbReference type="EMBL" id="JAGTJR010000071">
    <property type="protein sequence ID" value="KAH7018655.1"/>
    <property type="molecule type" value="Genomic_DNA"/>
</dbReference>
<dbReference type="InterPro" id="IPR011701">
    <property type="entry name" value="MFS"/>
</dbReference>
<feature type="domain" description="Major facilitator superfamily (MFS) profile" evidence="7">
    <location>
        <begin position="1"/>
        <end position="476"/>
    </location>
</feature>
<feature type="transmembrane region" description="Helical" evidence="6">
    <location>
        <begin position="374"/>
        <end position="395"/>
    </location>
</feature>
<feature type="transmembrane region" description="Helical" evidence="6">
    <location>
        <begin position="193"/>
        <end position="212"/>
    </location>
</feature>
<gene>
    <name evidence="8" type="ORF">B0J12DRAFT_586182</name>
</gene>
<evidence type="ECO:0000259" key="7">
    <source>
        <dbReference type="PROSITE" id="PS50850"/>
    </source>
</evidence>
<accession>A0ABQ8FRQ8</accession>
<name>A0ABQ8FRQ8_9PEZI</name>
<feature type="non-terminal residue" evidence="8">
    <location>
        <position position="1"/>
    </location>
</feature>
<protein>
    <submittedName>
        <fullName evidence="8">Major facilitator superfamily domain-containing protein</fullName>
    </submittedName>
</protein>
<evidence type="ECO:0000313" key="9">
    <source>
        <dbReference type="Proteomes" id="UP000774617"/>
    </source>
</evidence>
<evidence type="ECO:0000256" key="3">
    <source>
        <dbReference type="ARBA" id="ARBA00022989"/>
    </source>
</evidence>
<evidence type="ECO:0000256" key="5">
    <source>
        <dbReference type="SAM" id="MobiDB-lite"/>
    </source>
</evidence>
<feature type="transmembrane region" description="Helical" evidence="6">
    <location>
        <begin position="331"/>
        <end position="350"/>
    </location>
</feature>
<evidence type="ECO:0000256" key="4">
    <source>
        <dbReference type="ARBA" id="ARBA00023136"/>
    </source>
</evidence>
<evidence type="ECO:0000256" key="6">
    <source>
        <dbReference type="SAM" id="Phobius"/>
    </source>
</evidence>
<dbReference type="Proteomes" id="UP000774617">
    <property type="component" value="Unassembled WGS sequence"/>
</dbReference>
<keyword evidence="3 6" id="KW-1133">Transmembrane helix</keyword>
<organism evidence="8 9">
    <name type="scientific">Macrophomina phaseolina</name>
    <dbReference type="NCBI Taxonomy" id="35725"/>
    <lineage>
        <taxon>Eukaryota</taxon>
        <taxon>Fungi</taxon>
        <taxon>Dikarya</taxon>
        <taxon>Ascomycota</taxon>
        <taxon>Pezizomycotina</taxon>
        <taxon>Dothideomycetes</taxon>
        <taxon>Dothideomycetes incertae sedis</taxon>
        <taxon>Botryosphaeriales</taxon>
        <taxon>Botryosphaeriaceae</taxon>
        <taxon>Macrophomina</taxon>
    </lineage>
</organism>